<proteinExistence type="predicted"/>
<evidence type="ECO:0000313" key="2">
    <source>
        <dbReference type="Proteomes" id="UP001174909"/>
    </source>
</evidence>
<organism evidence="1 2">
    <name type="scientific">Geodia barretti</name>
    <name type="common">Barrett's horny sponge</name>
    <dbReference type="NCBI Taxonomy" id="519541"/>
    <lineage>
        <taxon>Eukaryota</taxon>
        <taxon>Metazoa</taxon>
        <taxon>Porifera</taxon>
        <taxon>Demospongiae</taxon>
        <taxon>Heteroscleromorpha</taxon>
        <taxon>Tetractinellida</taxon>
        <taxon>Astrophorina</taxon>
        <taxon>Geodiidae</taxon>
        <taxon>Geodia</taxon>
    </lineage>
</organism>
<sequence>MDLPGVRFILIRAPNTVVIDQVVTESVSGIDTGVFGTTLNVTLDQLDGAIGLEVRLTTPFGTSTIIPYTTIPLDTESCTSPTTVAAQNQGTCDAVDRMIRGARSLSCTRNTACNKTDCTSTSHYWIHLTRSFCPAETLQHFQEKNYSN</sequence>
<gene>
    <name evidence="1" type="ORF">GBAR_LOCUS2487</name>
</gene>
<evidence type="ECO:0000313" key="1">
    <source>
        <dbReference type="EMBL" id="CAI7998610.1"/>
    </source>
</evidence>
<accession>A0AA35R1F0</accession>
<comment type="caution">
    <text evidence="1">The sequence shown here is derived from an EMBL/GenBank/DDBJ whole genome shotgun (WGS) entry which is preliminary data.</text>
</comment>
<protein>
    <submittedName>
        <fullName evidence="1">Uncharacterized protein</fullName>
    </submittedName>
</protein>
<keyword evidence="2" id="KW-1185">Reference proteome</keyword>
<name>A0AA35R1F0_GEOBA</name>
<dbReference type="Proteomes" id="UP001174909">
    <property type="component" value="Unassembled WGS sequence"/>
</dbReference>
<dbReference type="EMBL" id="CASHTH010000352">
    <property type="protein sequence ID" value="CAI7998610.1"/>
    <property type="molecule type" value="Genomic_DNA"/>
</dbReference>
<dbReference type="AlphaFoldDB" id="A0AA35R1F0"/>
<reference evidence="1" key="1">
    <citation type="submission" date="2023-03" db="EMBL/GenBank/DDBJ databases">
        <authorList>
            <person name="Steffen K."/>
            <person name="Cardenas P."/>
        </authorList>
    </citation>
    <scope>NUCLEOTIDE SEQUENCE</scope>
</reference>